<evidence type="ECO:0000313" key="3">
    <source>
        <dbReference type="Proteomes" id="UP000029525"/>
    </source>
</evidence>
<sequence>MEEIHSNSTKPIGKNKQTDSYTQRLKTSGCLKSIIVIVIVFVLIYFGSAYLISTVLGDRKMVISVDNRIDITPAQIQKIQDIGQWEFLSISDEEIVDTVSKGFFSDSELVRIYYGTLRLGIDLHKAVPRWLHVEDDTVVVATLPAIQLLDKNFIDEARSRSFFESGTWKAADRDHLYNKAYKKMLKRCYTLENIKIAEENAKQQFGQFIRSMGYKHVRIEFQSKPK</sequence>
<dbReference type="RefSeq" id="WP_036868814.1">
    <property type="nucleotide sequence ID" value="NZ_JRNQ01000115.1"/>
</dbReference>
<accession>A0A096A738</accession>
<evidence type="ECO:0008006" key="4">
    <source>
        <dbReference type="Google" id="ProtNLM"/>
    </source>
</evidence>
<protein>
    <recommendedName>
        <fullName evidence="4">DUF4230 domain-containing protein</fullName>
    </recommendedName>
</protein>
<keyword evidence="1" id="KW-0472">Membrane</keyword>
<proteinExistence type="predicted"/>
<dbReference type="EMBL" id="JRNQ01000115">
    <property type="protein sequence ID" value="KGF42331.1"/>
    <property type="molecule type" value="Genomic_DNA"/>
</dbReference>
<dbReference type="OrthoDB" id="1079857at2"/>
<dbReference type="AlphaFoldDB" id="A0A096A738"/>
<name>A0A096A738_9BACT</name>
<comment type="caution">
    <text evidence="2">The sequence shown here is derived from an EMBL/GenBank/DDBJ whole genome shotgun (WGS) entry which is preliminary data.</text>
</comment>
<reference evidence="2 3" key="1">
    <citation type="submission" date="2014-07" db="EMBL/GenBank/DDBJ databases">
        <authorList>
            <person name="McCorrison J."/>
            <person name="Sanka R."/>
            <person name="Torralba M."/>
            <person name="Gillis M."/>
            <person name="Haft D.H."/>
            <person name="Methe B."/>
            <person name="Sutton G."/>
            <person name="Nelson K.E."/>
        </authorList>
    </citation>
    <scope>NUCLEOTIDE SEQUENCE [LARGE SCALE GENOMIC DNA]</scope>
    <source>
        <strain evidence="2 3">DNF00320</strain>
    </source>
</reference>
<dbReference type="InterPro" id="IPR025324">
    <property type="entry name" value="DUF4230"/>
</dbReference>
<keyword evidence="1" id="KW-1133">Transmembrane helix</keyword>
<feature type="transmembrane region" description="Helical" evidence="1">
    <location>
        <begin position="34"/>
        <end position="52"/>
    </location>
</feature>
<gene>
    <name evidence="2" type="ORF">HMPREF0647_11020</name>
</gene>
<keyword evidence="1" id="KW-0812">Transmembrane</keyword>
<evidence type="ECO:0000256" key="1">
    <source>
        <dbReference type="SAM" id="Phobius"/>
    </source>
</evidence>
<organism evidence="2 3">
    <name type="scientific">Prevotella bivia DNF00320</name>
    <dbReference type="NCBI Taxonomy" id="1401068"/>
    <lineage>
        <taxon>Bacteria</taxon>
        <taxon>Pseudomonadati</taxon>
        <taxon>Bacteroidota</taxon>
        <taxon>Bacteroidia</taxon>
        <taxon>Bacteroidales</taxon>
        <taxon>Prevotellaceae</taxon>
        <taxon>Prevotella</taxon>
    </lineage>
</organism>
<evidence type="ECO:0000313" key="2">
    <source>
        <dbReference type="EMBL" id="KGF42331.1"/>
    </source>
</evidence>
<dbReference type="Proteomes" id="UP000029525">
    <property type="component" value="Unassembled WGS sequence"/>
</dbReference>
<dbReference type="Pfam" id="PF14014">
    <property type="entry name" value="DUF4230"/>
    <property type="match status" value="1"/>
</dbReference>